<keyword evidence="3" id="KW-1185">Reference proteome</keyword>
<dbReference type="Proteomes" id="UP001218188">
    <property type="component" value="Unassembled WGS sequence"/>
</dbReference>
<accession>A0AAD6X4J3</accession>
<dbReference type="EMBL" id="JARJCM010000030">
    <property type="protein sequence ID" value="KAJ7038738.1"/>
    <property type="molecule type" value="Genomic_DNA"/>
</dbReference>
<proteinExistence type="predicted"/>
<evidence type="ECO:0000313" key="3">
    <source>
        <dbReference type="Proteomes" id="UP001218188"/>
    </source>
</evidence>
<dbReference type="AlphaFoldDB" id="A0AAD6X4J3"/>
<feature type="non-terminal residue" evidence="2">
    <location>
        <position position="290"/>
    </location>
</feature>
<evidence type="ECO:0000313" key="2">
    <source>
        <dbReference type="EMBL" id="KAJ7038738.1"/>
    </source>
</evidence>
<organism evidence="2 3">
    <name type="scientific">Mycena alexandri</name>
    <dbReference type="NCBI Taxonomy" id="1745969"/>
    <lineage>
        <taxon>Eukaryota</taxon>
        <taxon>Fungi</taxon>
        <taxon>Dikarya</taxon>
        <taxon>Basidiomycota</taxon>
        <taxon>Agaricomycotina</taxon>
        <taxon>Agaricomycetes</taxon>
        <taxon>Agaricomycetidae</taxon>
        <taxon>Agaricales</taxon>
        <taxon>Marasmiineae</taxon>
        <taxon>Mycenaceae</taxon>
        <taxon>Mycena</taxon>
    </lineage>
</organism>
<evidence type="ECO:0000259" key="1">
    <source>
        <dbReference type="Pfam" id="PF13391"/>
    </source>
</evidence>
<protein>
    <recommendedName>
        <fullName evidence="1">HNH nuclease domain-containing protein</fullName>
    </recommendedName>
</protein>
<feature type="domain" description="HNH nuclease" evidence="1">
    <location>
        <begin position="178"/>
        <end position="242"/>
    </location>
</feature>
<name>A0AAD6X4J3_9AGAR</name>
<comment type="caution">
    <text evidence="2">The sequence shown here is derived from an EMBL/GenBank/DDBJ whole genome shotgun (WGS) entry which is preliminary data.</text>
</comment>
<reference evidence="2" key="1">
    <citation type="submission" date="2023-03" db="EMBL/GenBank/DDBJ databases">
        <title>Massive genome expansion in bonnet fungi (Mycena s.s.) driven by repeated elements and novel gene families across ecological guilds.</title>
        <authorList>
            <consortium name="Lawrence Berkeley National Laboratory"/>
            <person name="Harder C.B."/>
            <person name="Miyauchi S."/>
            <person name="Viragh M."/>
            <person name="Kuo A."/>
            <person name="Thoen E."/>
            <person name="Andreopoulos B."/>
            <person name="Lu D."/>
            <person name="Skrede I."/>
            <person name="Drula E."/>
            <person name="Henrissat B."/>
            <person name="Morin E."/>
            <person name="Kohler A."/>
            <person name="Barry K."/>
            <person name="LaButti K."/>
            <person name="Morin E."/>
            <person name="Salamov A."/>
            <person name="Lipzen A."/>
            <person name="Mereny Z."/>
            <person name="Hegedus B."/>
            <person name="Baldrian P."/>
            <person name="Stursova M."/>
            <person name="Weitz H."/>
            <person name="Taylor A."/>
            <person name="Grigoriev I.V."/>
            <person name="Nagy L.G."/>
            <person name="Martin F."/>
            <person name="Kauserud H."/>
        </authorList>
    </citation>
    <scope>NUCLEOTIDE SEQUENCE</scope>
    <source>
        <strain evidence="2">CBHHK200</strain>
    </source>
</reference>
<sequence length="290" mass="31799">PPSLGPLLTFADRVRPDEDPYSSTAIIVLYHPATKKALATFHLFPQPNSLSWPLQAGLPHCVVADAAQILAANKPGVLVRVTDARLIAPLIREVPRLAIVPSNDAQALLSGRYFYFVEKPNGDGYPDQYNTLQKFAQWTPPLALPAHWTLDNRPPENYPTSLFGTAAANYSKVKDGECLLTGASSRLDSSHLIPNSEYDWFEANGMLTGPGTKEVISGPPNLISLRADLNGPSFDQGEFVIVPVEGKAVCFFIKGNSRDVTKQAHARVVPLPGRIDLVNLYIRFAWNIFK</sequence>
<dbReference type="InterPro" id="IPR003615">
    <property type="entry name" value="HNH_nuc"/>
</dbReference>
<dbReference type="Pfam" id="PF13391">
    <property type="entry name" value="HNH_2"/>
    <property type="match status" value="1"/>
</dbReference>
<gene>
    <name evidence="2" type="ORF">C8F04DRAFT_912053</name>
</gene>
<feature type="non-terminal residue" evidence="2">
    <location>
        <position position="1"/>
    </location>
</feature>